<dbReference type="AlphaFoldDB" id="A0A6P1NM46"/>
<feature type="signal peptide" evidence="2">
    <location>
        <begin position="1"/>
        <end position="33"/>
    </location>
</feature>
<evidence type="ECO:0000313" key="4">
    <source>
        <dbReference type="EMBL" id="QHK21715.1"/>
    </source>
</evidence>
<dbReference type="Proteomes" id="UP000464186">
    <property type="component" value="Chromosome"/>
</dbReference>
<sequence length="219" mass="22783">MTSQITSTARRSRMHLVAAVAASALLLTGCNSGGDPNSGGTSSASPSASSTPSPSATPTATAVYKPAGATGRAQNVPVPVLPEAAKAETKEGLEAFVSYWYSTLSYAYETGDTKPLESASGPACGACAKVKTEVTEWHADGRWMAGGKMHVEGVHSDFVETSPAEYQAVVQVYQDTTDYYLADATLKGSVPRKPAIGDIVIALFDGSGWKAHTVEHLVK</sequence>
<reference evidence="4 5" key="1">
    <citation type="submission" date="2020-01" db="EMBL/GenBank/DDBJ databases">
        <title>Pseudarthrobacter psychrotolerans sp. nov., isolated from antarctic soil.</title>
        <authorList>
            <person name="Shin Y."/>
            <person name="Park W."/>
        </authorList>
    </citation>
    <scope>NUCLEOTIDE SEQUENCE [LARGE SCALE GENOMIC DNA]</scope>
    <source>
        <strain evidence="4 5">YJ56</strain>
    </source>
</reference>
<gene>
    <name evidence="4" type="ORF">GU243_20765</name>
</gene>
<evidence type="ECO:0000256" key="2">
    <source>
        <dbReference type="SAM" id="SignalP"/>
    </source>
</evidence>
<name>A0A6P1NM46_9MICC</name>
<dbReference type="KEGG" id="psey:GU243_20765"/>
<keyword evidence="2" id="KW-0732">Signal</keyword>
<organism evidence="4 5">
    <name type="scientific">Pseudarthrobacter psychrotolerans</name>
    <dbReference type="NCBI Taxonomy" id="2697569"/>
    <lineage>
        <taxon>Bacteria</taxon>
        <taxon>Bacillati</taxon>
        <taxon>Actinomycetota</taxon>
        <taxon>Actinomycetes</taxon>
        <taxon>Micrococcales</taxon>
        <taxon>Micrococcaceae</taxon>
        <taxon>Pseudarthrobacter</taxon>
    </lineage>
</organism>
<accession>A0A6P1NM46</accession>
<protein>
    <recommendedName>
        <fullName evidence="3">DUF6318 domain-containing protein</fullName>
    </recommendedName>
</protein>
<dbReference type="InterPro" id="IPR046281">
    <property type="entry name" value="DUF6318"/>
</dbReference>
<proteinExistence type="predicted"/>
<dbReference type="Pfam" id="PF19843">
    <property type="entry name" value="DUF6318"/>
    <property type="match status" value="1"/>
</dbReference>
<feature type="region of interest" description="Disordered" evidence="1">
    <location>
        <begin position="35"/>
        <end position="61"/>
    </location>
</feature>
<evidence type="ECO:0000259" key="3">
    <source>
        <dbReference type="Pfam" id="PF19843"/>
    </source>
</evidence>
<feature type="chain" id="PRO_5039664046" description="DUF6318 domain-containing protein" evidence="2">
    <location>
        <begin position="34"/>
        <end position="219"/>
    </location>
</feature>
<keyword evidence="5" id="KW-1185">Reference proteome</keyword>
<feature type="compositionally biased region" description="Low complexity" evidence="1">
    <location>
        <begin position="41"/>
        <end position="61"/>
    </location>
</feature>
<dbReference type="EMBL" id="CP047898">
    <property type="protein sequence ID" value="QHK21715.1"/>
    <property type="molecule type" value="Genomic_DNA"/>
</dbReference>
<feature type="domain" description="DUF6318" evidence="3">
    <location>
        <begin position="63"/>
        <end position="214"/>
    </location>
</feature>
<evidence type="ECO:0000313" key="5">
    <source>
        <dbReference type="Proteomes" id="UP000464186"/>
    </source>
</evidence>
<evidence type="ECO:0000256" key="1">
    <source>
        <dbReference type="SAM" id="MobiDB-lite"/>
    </source>
</evidence>